<dbReference type="Pfam" id="PF01464">
    <property type="entry name" value="SLT"/>
    <property type="match status" value="1"/>
</dbReference>
<dbReference type="eggNOG" id="COG1196">
    <property type="taxonomic scope" value="Bacteria"/>
</dbReference>
<comment type="caution">
    <text evidence="3">The sequence shown here is derived from an EMBL/GenBank/DDBJ whole genome shotgun (WGS) entry which is preliminary data.</text>
</comment>
<evidence type="ECO:0000313" key="4">
    <source>
        <dbReference type="Proteomes" id="UP000016201"/>
    </source>
</evidence>
<reference evidence="3 4" key="1">
    <citation type="submission" date="2013-03" db="EMBL/GenBank/DDBJ databases">
        <title>The Genome Sequence of Acinetobacter tandoii CIP 107469.</title>
        <authorList>
            <consortium name="The Broad Institute Genome Sequencing Platform"/>
            <consortium name="The Broad Institute Genome Sequencing Center for Infectious Disease"/>
            <person name="Cerqueira G."/>
            <person name="Feldgarden M."/>
            <person name="Courvalin P."/>
            <person name="Perichon B."/>
            <person name="Grillot-Courvalin C."/>
            <person name="Clermont D."/>
            <person name="Rocha E."/>
            <person name="Yoon E.-J."/>
            <person name="Nemec A."/>
            <person name="Walker B."/>
            <person name="Young S.K."/>
            <person name="Zeng Q."/>
            <person name="Gargeya S."/>
            <person name="Fitzgerald M."/>
            <person name="Haas B."/>
            <person name="Abouelleil A."/>
            <person name="Alvarado L."/>
            <person name="Arachchi H.M."/>
            <person name="Berlin A.M."/>
            <person name="Chapman S.B."/>
            <person name="Dewar J."/>
            <person name="Goldberg J."/>
            <person name="Griggs A."/>
            <person name="Gujja S."/>
            <person name="Hansen M."/>
            <person name="Howarth C."/>
            <person name="Imamovic A."/>
            <person name="Larimer J."/>
            <person name="McCowan C."/>
            <person name="Murphy C."/>
            <person name="Neiman D."/>
            <person name="Pearson M."/>
            <person name="Priest M."/>
            <person name="Roberts A."/>
            <person name="Saif S."/>
            <person name="Shea T."/>
            <person name="Sisk P."/>
            <person name="Sykes S."/>
            <person name="Wortman J."/>
            <person name="Nusbaum C."/>
            <person name="Birren B."/>
        </authorList>
    </citation>
    <scope>NUCLEOTIDE SEQUENCE [LARGE SCALE GENOMIC DNA]</scope>
    <source>
        <strain evidence="3 4">CIP 107469</strain>
    </source>
</reference>
<evidence type="ECO:0000259" key="2">
    <source>
        <dbReference type="Pfam" id="PF01464"/>
    </source>
</evidence>
<evidence type="ECO:0000256" key="1">
    <source>
        <dbReference type="SAM" id="Coils"/>
    </source>
</evidence>
<name>R9B1B8_9GAMM</name>
<keyword evidence="1" id="KW-0175">Coiled coil</keyword>
<dbReference type="OrthoDB" id="6174294at2"/>
<dbReference type="CDD" id="cd00254">
    <property type="entry name" value="LT-like"/>
    <property type="match status" value="1"/>
</dbReference>
<dbReference type="AlphaFoldDB" id="R9B1B8"/>
<dbReference type="PATRIC" id="fig|1120927.3.peg.1518"/>
<dbReference type="RefSeq" id="WP_016166652.1">
    <property type="nucleotide sequence ID" value="NZ_JHZG01000011.1"/>
</dbReference>
<dbReference type="Proteomes" id="UP000016201">
    <property type="component" value="Unassembled WGS sequence"/>
</dbReference>
<feature type="coiled-coil region" evidence="1">
    <location>
        <begin position="581"/>
        <end position="626"/>
    </location>
</feature>
<dbReference type="eggNOG" id="COG0741">
    <property type="taxonomic scope" value="Bacteria"/>
</dbReference>
<evidence type="ECO:0000313" key="3">
    <source>
        <dbReference type="EMBL" id="EOR08212.1"/>
    </source>
</evidence>
<dbReference type="InterPro" id="IPR023346">
    <property type="entry name" value="Lysozyme-like_dom_sf"/>
</dbReference>
<dbReference type="SUPFAM" id="SSF53955">
    <property type="entry name" value="Lysozyme-like"/>
    <property type="match status" value="1"/>
</dbReference>
<feature type="domain" description="Transglycosylase SLT" evidence="2">
    <location>
        <begin position="740"/>
        <end position="834"/>
    </location>
</feature>
<dbReference type="InterPro" id="IPR008258">
    <property type="entry name" value="Transglycosylase_SLT_dom_1"/>
</dbReference>
<dbReference type="Gene3D" id="1.10.530.10">
    <property type="match status" value="1"/>
</dbReference>
<sequence>MTDDLLGRVQLLLQADTSRFEAGMASAERITDQSVKNIKTGFQGVTTEVKKTHNQVDNFSKSISEHEAEVRSVAKSYDIAALAVKGLSAVAAGVSIGSLTAYASNYISKASEIQKFADLVGSSTQQFQYYAAGAEAAGIGIDKFSDLGKDALDKLGDAMAGQGEMMDFFDQIAPKIGVTIDQFKGLSGPEVIQKYYNGLEKANLSHAEVVKFMEQIADEGSLLIPMLKNGGAGFTEWGDAAQRAGAILSDSMIKDLKEAKENIALVNLEWQGFQANIVNNVVPTLELLKDNSDSVQAGAIALAAYVGTQLVYALGQATVAGYAKVTQLKDQIIVQMAAIQLEKQAAAQDLIRAQAQVVNTQATLSALAAERALEIQRLKAQISAQGLAASQTRLAEISVIESQVKKELVLANNALAASQARVTAAQASGLTVGRSLIGFLGGPVGLGLTVATVAASYLLLKDNTSDVSSTLDMQGQTVDELKEKWRDLNSIQKDALALELKESIEDLRVKYVTASSDLNAWIGYIEDSGRVSEKVARQIQVQYKEYSKGRITADEFYSSIKAINGISDEQVVKLRGLITANQNSKQAYEEVKQKRDALVNSTPNAVLAQNAEAEAIRKKNQELQKTKALQESYAQKNLKNDFLIKNTAVFGGGQKGFEKSQAVTEFYSENKIPMTRSLTAQEYDVFNKWYEKQQAVKTLQESITASEKERTKEIEKQQKLMSVNSKVLATAKQYNFSGLEKEYGLVNGLLSAVMMQESKGDPRAYNKETGATGAFQFLSGTAKQYGVADRYNVQQSAEGAAKYLSDLLKTFNGDLEKAVRAYHAGPTNVKKNRKIGPINNEYWSNTKSRLAWLNGSGGSTSNDFEKYLQDESKSVAAALEEQDRIREQYATKWEQLEKTHTEKVEDIRNAFANDTTMRDMLLQRENERHAVAIEDWVKYEDRRVKEEQEANQEIIRARQESFQAMNVPMSQLAEIGINAQAQVGMSPAELSRWKLNNQQQDGYSELGGYLGQANEAIRNNELLTQQERYAKLEEVYRQYLESKRALGEQYALQEQELAKSQHQEQLNLWGNLVSQAQNTWSQVTQAVKDSAGEQSTSYKVAFLAQQSFAFASAIISAQLAAAQVAADASITFFGAKIAASKAMLAMGYANAGLIAAQTISGVFHGGTDYVPKESSYLLDKGERVLSPRQNQDLTSYLANRENSSSTGSVSIQVNVTDSGVSTSGANTQDQKQLGQMIGNAVRNVIRQEQRQGGLLAK</sequence>
<dbReference type="eggNOG" id="COG2911">
    <property type="taxonomic scope" value="Bacteria"/>
</dbReference>
<keyword evidence="4" id="KW-1185">Reference proteome</keyword>
<proteinExistence type="predicted"/>
<gene>
    <name evidence="3" type="ORF">I593_01567</name>
</gene>
<organism evidence="3 4">
    <name type="scientific">Acinetobacter tandoii DSM 14970 = CIP 107469</name>
    <dbReference type="NCBI Taxonomy" id="1120927"/>
    <lineage>
        <taxon>Bacteria</taxon>
        <taxon>Pseudomonadati</taxon>
        <taxon>Pseudomonadota</taxon>
        <taxon>Gammaproteobacteria</taxon>
        <taxon>Moraxellales</taxon>
        <taxon>Moraxellaceae</taxon>
        <taxon>Acinetobacter</taxon>
    </lineage>
</organism>
<dbReference type="EMBL" id="AQFM01000036">
    <property type="protein sequence ID" value="EOR08212.1"/>
    <property type="molecule type" value="Genomic_DNA"/>
</dbReference>
<accession>R9B1B8</accession>
<protein>
    <recommendedName>
        <fullName evidence="2">Transglycosylase SLT domain-containing protein</fullName>
    </recommendedName>
</protein>